<sequence>MAILKSVENGVQAKSVIESFVAEGYDRDHIHIFANSNKRAEDIAEFFNVDAGATAETTKNDKGVLAAIKNFFQMTPDDLHHQLSNLGIGEHEHATAKDDLEAGKILIIAHHPRT</sequence>
<dbReference type="RefSeq" id="WP_191702543.1">
    <property type="nucleotide sequence ID" value="NZ_JACSPW010000001.1"/>
</dbReference>
<evidence type="ECO:0000259" key="1">
    <source>
        <dbReference type="Pfam" id="PF11181"/>
    </source>
</evidence>
<reference evidence="2 3" key="1">
    <citation type="submission" date="2020-08" db="EMBL/GenBank/DDBJ databases">
        <title>A Genomic Blueprint of the Chicken Gut Microbiome.</title>
        <authorList>
            <person name="Gilroy R."/>
            <person name="Ravi A."/>
            <person name="Getino M."/>
            <person name="Pursley I."/>
            <person name="Horton D.L."/>
            <person name="Alikhan N.-F."/>
            <person name="Baker D."/>
            <person name="Gharbi K."/>
            <person name="Hall N."/>
            <person name="Watson M."/>
            <person name="Adriaenssens E.M."/>
            <person name="Foster-Nyarko E."/>
            <person name="Jarju S."/>
            <person name="Secka A."/>
            <person name="Antonio M."/>
            <person name="Oren A."/>
            <person name="Chaudhuri R."/>
            <person name="La Ragione R.M."/>
            <person name="Hildebrand F."/>
            <person name="Pallen M.J."/>
        </authorList>
    </citation>
    <scope>NUCLEOTIDE SEQUENCE [LARGE SCALE GENOMIC DNA]</scope>
    <source>
        <strain evidence="2 3">Sa1YVA6</strain>
    </source>
</reference>
<dbReference type="EMBL" id="JACSPW010000001">
    <property type="protein sequence ID" value="MBD8031930.1"/>
    <property type="molecule type" value="Genomic_DNA"/>
</dbReference>
<feature type="domain" description="General stress protein 17M-like" evidence="1">
    <location>
        <begin position="3"/>
        <end position="103"/>
    </location>
</feature>
<evidence type="ECO:0000313" key="2">
    <source>
        <dbReference type="EMBL" id="MBD8031930.1"/>
    </source>
</evidence>
<protein>
    <submittedName>
        <fullName evidence="2">General stress protein</fullName>
    </submittedName>
</protein>
<accession>A0ABR8XJ21</accession>
<proteinExistence type="predicted"/>
<gene>
    <name evidence="2" type="ORF">H9632_02535</name>
</gene>
<evidence type="ECO:0000313" key="3">
    <source>
        <dbReference type="Proteomes" id="UP000600565"/>
    </source>
</evidence>
<dbReference type="Proteomes" id="UP000600565">
    <property type="component" value="Unassembled WGS sequence"/>
</dbReference>
<comment type="caution">
    <text evidence="2">The sequence shown here is derived from an EMBL/GenBank/DDBJ whole genome shotgun (WGS) entry which is preliminary data.</text>
</comment>
<dbReference type="Pfam" id="PF11181">
    <property type="entry name" value="YflT"/>
    <property type="match status" value="1"/>
</dbReference>
<name>A0ABR8XJ21_9BACL</name>
<organism evidence="2 3">
    <name type="scientific">Solibacillus merdavium</name>
    <dbReference type="NCBI Taxonomy" id="2762218"/>
    <lineage>
        <taxon>Bacteria</taxon>
        <taxon>Bacillati</taxon>
        <taxon>Bacillota</taxon>
        <taxon>Bacilli</taxon>
        <taxon>Bacillales</taxon>
        <taxon>Caryophanaceae</taxon>
        <taxon>Solibacillus</taxon>
    </lineage>
</organism>
<keyword evidence="3" id="KW-1185">Reference proteome</keyword>
<dbReference type="InterPro" id="IPR025889">
    <property type="entry name" value="GSP17M-like_dom"/>
</dbReference>